<evidence type="ECO:0000256" key="3">
    <source>
        <dbReference type="ARBA" id="ARBA00022448"/>
    </source>
</evidence>
<feature type="transmembrane region" description="Helical" evidence="10">
    <location>
        <begin position="256"/>
        <end position="278"/>
    </location>
</feature>
<dbReference type="GO" id="GO:0005886">
    <property type="term" value="C:plasma membrane"/>
    <property type="evidence" value="ECO:0007669"/>
    <property type="project" value="UniProtKB-SubCell"/>
</dbReference>
<protein>
    <submittedName>
        <fullName evidence="12">Vitamin B12 import ATP-binding protein BtuD</fullName>
        <ecNumber evidence="12">3.6.3.33</ecNumber>
    </submittedName>
</protein>
<dbReference type="InterPro" id="IPR043428">
    <property type="entry name" value="LivM-like"/>
</dbReference>
<comment type="similarity">
    <text evidence="2">Belongs to the ABC transporter superfamily.</text>
</comment>
<evidence type="ECO:0000259" key="11">
    <source>
        <dbReference type="PROSITE" id="PS50893"/>
    </source>
</evidence>
<evidence type="ECO:0000256" key="10">
    <source>
        <dbReference type="SAM" id="Phobius"/>
    </source>
</evidence>
<keyword evidence="8 10" id="KW-1133">Transmembrane helix</keyword>
<organism evidence="12 13">
    <name type="scientific">Starkeya nomas</name>
    <dbReference type="NCBI Taxonomy" id="2666134"/>
    <lineage>
        <taxon>Bacteria</taxon>
        <taxon>Pseudomonadati</taxon>
        <taxon>Pseudomonadota</taxon>
        <taxon>Alphaproteobacteria</taxon>
        <taxon>Hyphomicrobiales</taxon>
        <taxon>Xanthobacteraceae</taxon>
        <taxon>Starkeya</taxon>
    </lineage>
</organism>
<dbReference type="InterPro" id="IPR027417">
    <property type="entry name" value="P-loop_NTPase"/>
</dbReference>
<evidence type="ECO:0000256" key="9">
    <source>
        <dbReference type="ARBA" id="ARBA00023136"/>
    </source>
</evidence>
<dbReference type="EMBL" id="CACSAS010000003">
    <property type="protein sequence ID" value="CAA0128676.1"/>
    <property type="molecule type" value="Genomic_DNA"/>
</dbReference>
<dbReference type="PROSITE" id="PS50893">
    <property type="entry name" value="ABC_TRANSPORTER_2"/>
    <property type="match status" value="1"/>
</dbReference>
<keyword evidence="7 12" id="KW-0067">ATP-binding</keyword>
<dbReference type="GO" id="GO:0016887">
    <property type="term" value="F:ATP hydrolysis activity"/>
    <property type="evidence" value="ECO:0007669"/>
    <property type="project" value="InterPro"/>
</dbReference>
<evidence type="ECO:0000256" key="4">
    <source>
        <dbReference type="ARBA" id="ARBA00022475"/>
    </source>
</evidence>
<evidence type="ECO:0000256" key="7">
    <source>
        <dbReference type="ARBA" id="ARBA00022840"/>
    </source>
</evidence>
<feature type="transmembrane region" description="Helical" evidence="10">
    <location>
        <begin position="70"/>
        <end position="92"/>
    </location>
</feature>
<evidence type="ECO:0000256" key="8">
    <source>
        <dbReference type="ARBA" id="ARBA00022989"/>
    </source>
</evidence>
<dbReference type="Gene3D" id="3.40.50.300">
    <property type="entry name" value="P-loop containing nucleotide triphosphate hydrolases"/>
    <property type="match status" value="1"/>
</dbReference>
<keyword evidence="3" id="KW-0813">Transport</keyword>
<dbReference type="PROSITE" id="PS00211">
    <property type="entry name" value="ABC_TRANSPORTER_1"/>
    <property type="match status" value="1"/>
</dbReference>
<keyword evidence="5 10" id="KW-0812">Transmembrane</keyword>
<comment type="subcellular location">
    <subcellularLocation>
        <location evidence="1">Cell membrane</location>
        <topology evidence="1">Multi-pass membrane protein</topology>
    </subcellularLocation>
</comment>
<name>A0A5S9R3I9_9HYPH</name>
<dbReference type="InterPro" id="IPR051120">
    <property type="entry name" value="ABC_AA/LPS_Transport"/>
</dbReference>
<evidence type="ECO:0000256" key="6">
    <source>
        <dbReference type="ARBA" id="ARBA00022741"/>
    </source>
</evidence>
<dbReference type="SMART" id="SM00382">
    <property type="entry name" value="AAA"/>
    <property type="match status" value="1"/>
</dbReference>
<keyword evidence="13" id="KW-1185">Reference proteome</keyword>
<dbReference type="InterPro" id="IPR017871">
    <property type="entry name" value="ABC_transporter-like_CS"/>
</dbReference>
<dbReference type="EC" id="3.6.3.33" evidence="12"/>
<feature type="transmembrane region" description="Helical" evidence="10">
    <location>
        <begin position="99"/>
        <end position="121"/>
    </location>
</feature>
<keyword evidence="9 10" id="KW-0472">Membrane</keyword>
<accession>A0A5S9R3I9</accession>
<feature type="transmembrane region" description="Helical" evidence="10">
    <location>
        <begin position="290"/>
        <end position="308"/>
    </location>
</feature>
<dbReference type="InterPro" id="IPR003593">
    <property type="entry name" value="AAA+_ATPase"/>
</dbReference>
<feature type="transmembrane region" description="Helical" evidence="10">
    <location>
        <begin position="169"/>
        <end position="189"/>
    </location>
</feature>
<dbReference type="Proteomes" id="UP000433050">
    <property type="component" value="Unassembled WGS sequence"/>
</dbReference>
<dbReference type="SUPFAM" id="SSF52540">
    <property type="entry name" value="P-loop containing nucleoside triphosphate hydrolases"/>
    <property type="match status" value="1"/>
</dbReference>
<dbReference type="GO" id="GO:0005524">
    <property type="term" value="F:ATP binding"/>
    <property type="evidence" value="ECO:0007669"/>
    <property type="project" value="UniProtKB-KW"/>
</dbReference>
<reference evidence="12 13" key="1">
    <citation type="submission" date="2019-12" db="EMBL/GenBank/DDBJ databases">
        <authorList>
            <person name="Reyes-Prieto M."/>
        </authorList>
    </citation>
    <scope>NUCLEOTIDE SEQUENCE [LARGE SCALE GENOMIC DNA]</scope>
    <source>
        <strain evidence="12">HF14-78462</strain>
    </source>
</reference>
<dbReference type="CDD" id="cd06581">
    <property type="entry name" value="TM_PBP1_LivM_like"/>
    <property type="match status" value="1"/>
</dbReference>
<keyword evidence="6" id="KW-0547">Nucleotide-binding</keyword>
<dbReference type="PANTHER" id="PTHR45772:SF2">
    <property type="entry name" value="ABC TRANSPORTER ATP-BINDING PROTEIN"/>
    <property type="match status" value="1"/>
</dbReference>
<dbReference type="Pfam" id="PF02653">
    <property type="entry name" value="BPD_transp_2"/>
    <property type="match status" value="1"/>
</dbReference>
<keyword evidence="12" id="KW-0378">Hydrolase</keyword>
<feature type="transmembrane region" description="Helical" evidence="10">
    <location>
        <begin position="127"/>
        <end position="148"/>
    </location>
</feature>
<feature type="domain" description="ABC transporter" evidence="11">
    <location>
        <begin position="353"/>
        <end position="593"/>
    </location>
</feature>
<keyword evidence="4" id="KW-1003">Cell membrane</keyword>
<feature type="transmembrane region" description="Helical" evidence="10">
    <location>
        <begin position="17"/>
        <end position="37"/>
    </location>
</feature>
<evidence type="ECO:0000313" key="12">
    <source>
        <dbReference type="EMBL" id="CAA0128676.1"/>
    </source>
</evidence>
<dbReference type="AlphaFoldDB" id="A0A5S9R3I9"/>
<evidence type="ECO:0000256" key="2">
    <source>
        <dbReference type="ARBA" id="ARBA00005417"/>
    </source>
</evidence>
<dbReference type="InterPro" id="IPR001851">
    <property type="entry name" value="ABC_transp_permease"/>
</dbReference>
<dbReference type="RefSeq" id="WP_308678581.1">
    <property type="nucleotide sequence ID" value="NZ_CACSAS010000003.1"/>
</dbReference>
<dbReference type="PANTHER" id="PTHR45772">
    <property type="entry name" value="CONSERVED COMPONENT OF ABC TRANSPORTER FOR NATURAL AMINO ACIDS-RELATED"/>
    <property type="match status" value="1"/>
</dbReference>
<feature type="transmembrane region" description="Helical" evidence="10">
    <location>
        <begin position="219"/>
        <end position="244"/>
    </location>
</feature>
<dbReference type="InterPro" id="IPR003439">
    <property type="entry name" value="ABC_transporter-like_ATP-bd"/>
</dbReference>
<gene>
    <name evidence="12" type="primary">btuD_14</name>
    <name evidence="12" type="ORF">STARVERO_04354</name>
</gene>
<dbReference type="GO" id="GO:0015658">
    <property type="term" value="F:branched-chain amino acid transmembrane transporter activity"/>
    <property type="evidence" value="ECO:0007669"/>
    <property type="project" value="InterPro"/>
</dbReference>
<evidence type="ECO:0000256" key="5">
    <source>
        <dbReference type="ARBA" id="ARBA00022692"/>
    </source>
</evidence>
<evidence type="ECO:0000313" key="13">
    <source>
        <dbReference type="Proteomes" id="UP000433050"/>
    </source>
</evidence>
<proteinExistence type="inferred from homology"/>
<dbReference type="Pfam" id="PF00005">
    <property type="entry name" value="ABC_tran"/>
    <property type="match status" value="1"/>
</dbReference>
<evidence type="ECO:0000256" key="1">
    <source>
        <dbReference type="ARBA" id="ARBA00004651"/>
    </source>
</evidence>
<sequence>MTEHVQPAPGPRDQRPLLIGAMTLLALVMVFLAPMALDYYTVNILIRACLYAVAALTVDMLWGYTGILTFAQGTFFGIGAYAVGLVFTHYGFSPTTAVLAFLGALVAAALVAAIVGWFAFWHGASPLYAGVVTLVLPIIVVQLLYSGGTLTGSSSGLVGFEAFDLEIETWFYIAGTLAVLTTATLTIVVRSDVGRVLVAIRENETRCSYLGINAPRIKIVLFTAMAMVAAMAGYVFTCFGMVVAPEMTGLVFGTELIIYTALGGRGTLVGPLLGTIGIDGISSYLSGELPYLWKLIVGTVFVAVIILLPRGLIPTLGSLLGGFRRRETARVSGLRLRRVEPKGFASQSGAMALAISGLDRRYGSLKVLSGVELTVGSGELLSVVGPNGAGKTTLMRCISDGHERTAGHVAINGNGIGRLSPHRIVELGLGRSFQNTSLFETLTVADCLRLARTRWERPHLFTRSREICLPEAALRVVEATGLDAMLDHETRNLSHGMKRALELSMVIALEPSVLLLDEPTAGLTKPERMMVGSILVDLCRSESVSVVIIEHDLDFVREISSRVVVLHQGAVLIDGTVDEVVSSELVHAVYAGKGAAGQDERAPA</sequence>